<dbReference type="PANTHER" id="PTHR10579:SF43">
    <property type="entry name" value="ZINC FINGER (C3HC4-TYPE RING FINGER) FAMILY PROTEIN"/>
    <property type="match status" value="1"/>
</dbReference>
<dbReference type="EMBL" id="JAKELO010000002">
    <property type="protein sequence ID" value="MDE4907846.1"/>
    <property type="molecule type" value="Genomic_DNA"/>
</dbReference>
<dbReference type="InterPro" id="IPR002035">
    <property type="entry name" value="VWF_A"/>
</dbReference>
<dbReference type="Pfam" id="PF00092">
    <property type="entry name" value="VWA"/>
    <property type="match status" value="1"/>
</dbReference>
<dbReference type="InterPro" id="IPR013783">
    <property type="entry name" value="Ig-like_fold"/>
</dbReference>
<keyword evidence="3" id="KW-1185">Reference proteome</keyword>
<dbReference type="Gene3D" id="3.40.50.410">
    <property type="entry name" value="von Willebrand factor, type A domain"/>
    <property type="match status" value="1"/>
</dbReference>
<reference evidence="2" key="1">
    <citation type="submission" date="2022-01" db="EMBL/GenBank/DDBJ databases">
        <title>Draft genome of Methanogenium marinum DSM 15558.</title>
        <authorList>
            <person name="Chen S.-C."/>
            <person name="You Y.-T."/>
        </authorList>
    </citation>
    <scope>NUCLEOTIDE SEQUENCE</scope>
    <source>
        <strain evidence="2">DSM 15558</strain>
    </source>
</reference>
<sequence length="976" mass="106061">MKNFLWILLVLGGIMGVLPFVVSAADPIIDADVNITFKIDGGSSADLHDEKGWLVAGSGGTSTIRAKYTGSVSPQINYVRFSTNEESMYGSVTGYYVGNSPYYDGVFTPSKNRAGNATIDLHINFSVNGMGYDYYRNISQPIDHNTPMKIQSIAFENEVTIDKTMNITIVMEDAYGNAVTSLYEDKYGGKRENVTFETTGYAGSGFYDCDGYDAESVTVPVNAEGAVVATFKAGTEAGPKYLVHVVPNAPVDDKWLTITGIADAQPYGMTVTVVPNVGTPPSVPADGESKFYLMYNLFDRYGNPSCNQAVKFTNNAIGDEFTWRTNGNGQIFLSFGPYETVANYTIHAEAVENFSVAINQSIRFASTSPDDMLLTASPQSMPSADVPNAKGANIYAKVTDECGNGVPGENVSFWIVGVSDSETTPEVPSLNVSSAVTNGDGIATVNFTPGAFEINVSGYESCTVNAMWGVKSRSIDLEWRNYPYLRVETEVDRETFEVGKPVNVTVRLIGDGYALSPDPIHVMLCADRSGSMNGEKIESLINALKVFNENMTEGKDWVGMTSFGGDATLDLPFTTNKEEVESAIDALWADGGTPMRKGLFLAINEINTKFQNEAVKAVILLSDGNYNTGGDPLAVPGVYYYNIPEITNPAEQNLSVYATNHGVAIYSIGFEDDGIDVLRALAKYTGGKYYYASTCDDLAGIYTTIAGELKTAAGVNTKMSLKMSNIELNNVSQPNSKSDPILEYEYVEGESTLVKSWNTEGSEGLPNIESGQTVDQTAHWDANRCLNFDSTTNLSTIQLGQTWQAKFRLIPMKPGNINIFGNGSSISFNDAASLNLPKTYITAEPDMNATGINFTSLRAHDLFCEEYVGYEGGTICPAIGNDLTVDWNLSYSGNDTVTQCLYYENMDDGFWTQFCTFDETVPAEEKSYTKQLYVADFPPGEYKIRVRATAKDAAESVVETTVISIGRGVANYILLE</sequence>
<dbReference type="InterPro" id="IPR036465">
    <property type="entry name" value="vWFA_dom_sf"/>
</dbReference>
<dbReference type="Proteomes" id="UP001143747">
    <property type="component" value="Unassembled WGS sequence"/>
</dbReference>
<dbReference type="PANTHER" id="PTHR10579">
    <property type="entry name" value="CALCIUM-ACTIVATED CHLORIDE CHANNEL REGULATOR"/>
    <property type="match status" value="1"/>
</dbReference>
<gene>
    <name evidence="2" type="ORF">L0665_04370</name>
</gene>
<name>A0A9Q4KSM3_9EURY</name>
<dbReference type="AlphaFoldDB" id="A0A9Q4KSM3"/>
<dbReference type="SMART" id="SM00327">
    <property type="entry name" value="VWA"/>
    <property type="match status" value="1"/>
</dbReference>
<evidence type="ECO:0000259" key="1">
    <source>
        <dbReference type="PROSITE" id="PS50234"/>
    </source>
</evidence>
<dbReference type="InterPro" id="IPR051266">
    <property type="entry name" value="CLCR"/>
</dbReference>
<protein>
    <submittedName>
        <fullName evidence="2">VWA domain-containing protein</fullName>
    </submittedName>
</protein>
<dbReference type="SUPFAM" id="SSF53300">
    <property type="entry name" value="vWA-like"/>
    <property type="match status" value="1"/>
</dbReference>
<evidence type="ECO:0000313" key="2">
    <source>
        <dbReference type="EMBL" id="MDE4907846.1"/>
    </source>
</evidence>
<dbReference type="PROSITE" id="PS50234">
    <property type="entry name" value="VWFA"/>
    <property type="match status" value="1"/>
</dbReference>
<comment type="caution">
    <text evidence="2">The sequence shown here is derived from an EMBL/GenBank/DDBJ whole genome shotgun (WGS) entry which is preliminary data.</text>
</comment>
<evidence type="ECO:0000313" key="3">
    <source>
        <dbReference type="Proteomes" id="UP001143747"/>
    </source>
</evidence>
<proteinExistence type="predicted"/>
<dbReference type="CDD" id="cd00198">
    <property type="entry name" value="vWFA"/>
    <property type="match status" value="1"/>
</dbReference>
<organism evidence="2 3">
    <name type="scientific">Methanogenium marinum</name>
    <dbReference type="NCBI Taxonomy" id="348610"/>
    <lineage>
        <taxon>Archaea</taxon>
        <taxon>Methanobacteriati</taxon>
        <taxon>Methanobacteriota</taxon>
        <taxon>Stenosarchaea group</taxon>
        <taxon>Methanomicrobia</taxon>
        <taxon>Methanomicrobiales</taxon>
        <taxon>Methanomicrobiaceae</taxon>
        <taxon>Methanogenium</taxon>
    </lineage>
</organism>
<dbReference type="Gene3D" id="2.60.40.10">
    <property type="entry name" value="Immunoglobulins"/>
    <property type="match status" value="2"/>
</dbReference>
<dbReference type="SUPFAM" id="SSF49373">
    <property type="entry name" value="Invasin/intimin cell-adhesion fragments"/>
    <property type="match status" value="2"/>
</dbReference>
<accession>A0A9Q4KSM3</accession>
<dbReference type="RefSeq" id="WP_274924491.1">
    <property type="nucleotide sequence ID" value="NZ_JAKELO010000002.1"/>
</dbReference>
<feature type="domain" description="VWFA" evidence="1">
    <location>
        <begin position="521"/>
        <end position="705"/>
    </location>
</feature>
<dbReference type="InterPro" id="IPR008964">
    <property type="entry name" value="Invasin/intimin_cell_adhesion"/>
</dbReference>